<dbReference type="InterPro" id="IPR045800">
    <property type="entry name" value="HMBD"/>
</dbReference>
<dbReference type="Pfam" id="PF25919">
    <property type="entry name" value="BSH_CusB"/>
    <property type="match status" value="1"/>
</dbReference>
<dbReference type="Gene3D" id="2.40.50.320">
    <property type="entry name" value="Copper binding periplasmic protein CusF"/>
    <property type="match status" value="1"/>
</dbReference>
<dbReference type="InterPro" id="IPR042230">
    <property type="entry name" value="CusF_sf"/>
</dbReference>
<dbReference type="KEGG" id="cnan:A2G96_08690"/>
<evidence type="ECO:0000256" key="2">
    <source>
        <dbReference type="ARBA" id="ARBA00022448"/>
    </source>
</evidence>
<dbReference type="Gene3D" id="2.40.30.170">
    <property type="match status" value="1"/>
</dbReference>
<dbReference type="InterPro" id="IPR058790">
    <property type="entry name" value="BSH_CusB"/>
</dbReference>
<dbReference type="Pfam" id="PF25954">
    <property type="entry name" value="Beta-barrel_RND_2"/>
    <property type="match status" value="1"/>
</dbReference>
<dbReference type="SUPFAM" id="SSF111369">
    <property type="entry name" value="HlyD-like secretion proteins"/>
    <property type="match status" value="1"/>
</dbReference>
<dbReference type="Pfam" id="PF25967">
    <property type="entry name" value="RND-MFP_C"/>
    <property type="match status" value="1"/>
</dbReference>
<dbReference type="FunFam" id="2.40.30.170:FF:000010">
    <property type="entry name" value="Efflux RND transporter periplasmic adaptor subunit"/>
    <property type="match status" value="1"/>
</dbReference>
<keyword evidence="9" id="KW-1185">Reference proteome</keyword>
<evidence type="ECO:0000259" key="5">
    <source>
        <dbReference type="Pfam" id="PF25919"/>
    </source>
</evidence>
<dbReference type="InterPro" id="IPR051909">
    <property type="entry name" value="MFP_Cation_Efflux"/>
</dbReference>
<comment type="similarity">
    <text evidence="1">Belongs to the membrane fusion protein (MFP) (TC 8.A.1) family.</text>
</comment>
<dbReference type="Pfam" id="PF25869">
    <property type="entry name" value="3HB_CusB"/>
    <property type="match status" value="1"/>
</dbReference>
<protein>
    <submittedName>
        <fullName evidence="8">Efflux transporter periplasmic adaptor subunit</fullName>
    </submittedName>
</protein>
<dbReference type="PANTHER" id="PTHR30097">
    <property type="entry name" value="CATION EFFLUX SYSTEM PROTEIN CUSB"/>
    <property type="match status" value="1"/>
</dbReference>
<organism evidence="8 9">
    <name type="scientific">Cupriavidus nantongensis</name>
    <dbReference type="NCBI Taxonomy" id="1796606"/>
    <lineage>
        <taxon>Bacteria</taxon>
        <taxon>Pseudomonadati</taxon>
        <taxon>Pseudomonadota</taxon>
        <taxon>Betaproteobacteria</taxon>
        <taxon>Burkholderiales</taxon>
        <taxon>Burkholderiaceae</taxon>
        <taxon>Cupriavidus</taxon>
    </lineage>
</organism>
<proteinExistence type="inferred from homology"/>
<evidence type="ECO:0000313" key="8">
    <source>
        <dbReference type="EMBL" id="AMR77809.1"/>
    </source>
</evidence>
<keyword evidence="2" id="KW-0813">Transport</keyword>
<evidence type="ECO:0000313" key="9">
    <source>
        <dbReference type="Proteomes" id="UP000075238"/>
    </source>
</evidence>
<dbReference type="GO" id="GO:0060003">
    <property type="term" value="P:copper ion export"/>
    <property type="evidence" value="ECO:0007669"/>
    <property type="project" value="TreeGrafter"/>
</dbReference>
<feature type="domain" description="Multidrug resistance protein MdtA-like C-terminal permuted SH3" evidence="7">
    <location>
        <begin position="334"/>
        <end position="390"/>
    </location>
</feature>
<dbReference type="PANTHER" id="PTHR30097:SF15">
    <property type="entry name" value="CATION EFFLUX SYSTEM PROTEIN CUSB"/>
    <property type="match status" value="1"/>
</dbReference>
<evidence type="ECO:0000259" key="6">
    <source>
        <dbReference type="Pfam" id="PF25954"/>
    </source>
</evidence>
<dbReference type="Pfam" id="PF11604">
    <property type="entry name" value="CusF_Ec"/>
    <property type="match status" value="1"/>
</dbReference>
<feature type="domain" description="CusB-like beta-barrel" evidence="6">
    <location>
        <begin position="253"/>
        <end position="330"/>
    </location>
</feature>
<evidence type="ECO:0000259" key="7">
    <source>
        <dbReference type="Pfam" id="PF25967"/>
    </source>
</evidence>
<dbReference type="InterPro" id="IPR006143">
    <property type="entry name" value="RND_pump_MFP"/>
</dbReference>
<dbReference type="OrthoDB" id="9768185at2"/>
<dbReference type="EMBL" id="CP014844">
    <property type="protein sequence ID" value="AMR77809.1"/>
    <property type="molecule type" value="Genomic_DNA"/>
</dbReference>
<dbReference type="Gene3D" id="2.40.420.20">
    <property type="match status" value="1"/>
</dbReference>
<evidence type="ECO:0000256" key="1">
    <source>
        <dbReference type="ARBA" id="ARBA00009477"/>
    </source>
</evidence>
<sequence length="505" mass="52886">MNTSSRNILAGLTLVAAGIAVGWGVAQWRAGHLSGSPAANVTVASAPTERKVLYWYDPMVPTQKFDKPGKSPYMDMPLMPKYADEDTQDSTGLSVSAQAVQALGLRTAEVLQGKIGADVNVVGTVLLNDRDVSIVQARTAGFVERVYARAAGDVIAAGAPLADLLLPEWIAAQREFLSVRAMGDAPLTAAARQRLLLLGMPQALIAQVERTGEPKGLYTVTTPQGGLVAELMVRQGMTVSAGESLARVNGLATVWIEAAVPEAQSGPLQVGQTAQVRLAAFPGEVLQARIVSILPEANRDTRTVRVRLEMANPGQRLKAGMSGQIALKGNEQPALLVPSEAVIRTGKRALAYVVDGPGKFHPVEVQVGAEVGDQLVVNGGLAAGQQVVASAQFLIDSEASLRGVLPAGAAASAPASPHNGHDTSSPPAAATNAFVVRGVIEEMSPTELTLAHEAVPALQWPAMTMGFKMSSPQLAAGLSVRQQVQFTFSKQGEDYVITAIEKVQP</sequence>
<feature type="domain" description="Heavy metal binding" evidence="3">
    <location>
        <begin position="54"/>
        <end position="81"/>
    </location>
</feature>
<reference evidence="8 9" key="1">
    <citation type="submission" date="2016-03" db="EMBL/GenBank/DDBJ databases">
        <title>Complete genome sequence of a novel chlorpyrifos degrading bacterium, Cupriavidus nantongensis sp. X1.</title>
        <authorList>
            <person name="Fang L."/>
        </authorList>
    </citation>
    <scope>NUCLEOTIDE SEQUENCE [LARGE SCALE GENOMIC DNA]</scope>
    <source>
        <strain evidence="8 9">X1</strain>
    </source>
</reference>
<dbReference type="RefSeq" id="WP_003090346.1">
    <property type="nucleotide sequence ID" value="NZ_CP014844.1"/>
</dbReference>
<name>A0A142JI97_9BURK</name>
<dbReference type="NCBIfam" id="TIGR01730">
    <property type="entry name" value="RND_mfp"/>
    <property type="match status" value="1"/>
</dbReference>
<dbReference type="InterPro" id="IPR021647">
    <property type="entry name" value="CusF_Ec"/>
</dbReference>
<dbReference type="AlphaFoldDB" id="A0A142JI97"/>
<dbReference type="GO" id="GO:0016020">
    <property type="term" value="C:membrane"/>
    <property type="evidence" value="ECO:0007669"/>
    <property type="project" value="InterPro"/>
</dbReference>
<accession>A0A142JI97</accession>
<gene>
    <name evidence="8" type="ORF">A2G96_08690</name>
</gene>
<dbReference type="GO" id="GO:0030288">
    <property type="term" value="C:outer membrane-bounded periplasmic space"/>
    <property type="evidence" value="ECO:0007669"/>
    <property type="project" value="TreeGrafter"/>
</dbReference>
<evidence type="ECO:0000259" key="3">
    <source>
        <dbReference type="Pfam" id="PF19335"/>
    </source>
</evidence>
<dbReference type="GO" id="GO:0015679">
    <property type="term" value="P:plasma membrane copper ion transport"/>
    <property type="evidence" value="ECO:0007669"/>
    <property type="project" value="TreeGrafter"/>
</dbReference>
<dbReference type="InterPro" id="IPR058791">
    <property type="entry name" value="3HB_CusB"/>
</dbReference>
<feature type="domain" description="CusB-like barrel-sandwich hybrid" evidence="5">
    <location>
        <begin position="132"/>
        <end position="249"/>
    </location>
</feature>
<dbReference type="InterPro" id="IPR058792">
    <property type="entry name" value="Beta-barrel_RND_2"/>
</dbReference>
<dbReference type="Gene3D" id="2.40.50.100">
    <property type="match status" value="1"/>
</dbReference>
<dbReference type="GO" id="GO:0046914">
    <property type="term" value="F:transition metal ion binding"/>
    <property type="evidence" value="ECO:0007669"/>
    <property type="project" value="TreeGrafter"/>
</dbReference>
<evidence type="ECO:0000259" key="4">
    <source>
        <dbReference type="Pfam" id="PF25869"/>
    </source>
</evidence>
<dbReference type="InterPro" id="IPR058627">
    <property type="entry name" value="MdtA-like_C"/>
</dbReference>
<feature type="domain" description="CusB-like three alpha-helical bundle" evidence="4">
    <location>
        <begin position="168"/>
        <end position="214"/>
    </location>
</feature>
<dbReference type="Gene3D" id="6.10.140.730">
    <property type="match status" value="1"/>
</dbReference>
<dbReference type="Proteomes" id="UP000075238">
    <property type="component" value="Chromosome 1"/>
</dbReference>
<dbReference type="GO" id="GO:0022857">
    <property type="term" value="F:transmembrane transporter activity"/>
    <property type="evidence" value="ECO:0007669"/>
    <property type="project" value="InterPro"/>
</dbReference>
<dbReference type="Pfam" id="PF19335">
    <property type="entry name" value="HMBD"/>
    <property type="match status" value="1"/>
</dbReference>
<dbReference type="STRING" id="1796606.A2G96_08690"/>